<gene>
    <name evidence="2" type="ORF">CWI75_00065</name>
</gene>
<comment type="caution">
    <text evidence="2">The sequence shown here is derived from an EMBL/GenBank/DDBJ whole genome shotgun (WGS) entry which is preliminary data.</text>
</comment>
<sequence length="166" mass="18309">MAVPDKTEIIATLGLEAHVEGGYFARTFQPDHRPKVATPAGERYTMTSIHYLLTDDSPVGHWHRNQSDIVHFYHLGAPVHYYLLHPDGRLETAVLGPDLAAGQRLQLTVRGGVWKASHLPAGSYGLISEAVAPGFDYADMALGERDDLLAEFPEHAAEIKAFTRDH</sequence>
<evidence type="ECO:0000259" key="1">
    <source>
        <dbReference type="Pfam" id="PF06172"/>
    </source>
</evidence>
<evidence type="ECO:0000313" key="3">
    <source>
        <dbReference type="Proteomes" id="UP000234845"/>
    </source>
</evidence>
<proteinExistence type="predicted"/>
<dbReference type="OrthoDB" id="9798288at2"/>
<dbReference type="InterPro" id="IPR009327">
    <property type="entry name" value="Cupin_DUF985"/>
</dbReference>
<accession>A0A2N5Y7P3</accession>
<keyword evidence="3" id="KW-1185">Reference proteome</keyword>
<dbReference type="AlphaFoldDB" id="A0A2N5Y7P3"/>
<protein>
    <submittedName>
        <fullName evidence="2">Cupin</fullName>
    </submittedName>
</protein>
<dbReference type="InterPro" id="IPR039935">
    <property type="entry name" value="YML079W-like"/>
</dbReference>
<dbReference type="InterPro" id="IPR014710">
    <property type="entry name" value="RmlC-like_jellyroll"/>
</dbReference>
<dbReference type="EMBL" id="PKLZ01000001">
    <property type="protein sequence ID" value="PLW84423.1"/>
    <property type="molecule type" value="Genomic_DNA"/>
</dbReference>
<dbReference type="Gene3D" id="2.60.120.10">
    <property type="entry name" value="Jelly Rolls"/>
    <property type="match status" value="1"/>
</dbReference>
<reference evidence="3" key="1">
    <citation type="submission" date="2017-11" db="EMBL/GenBank/DDBJ databases">
        <title>The draft genome sequence of Chromatocurvus sp. F02.</title>
        <authorList>
            <person name="Du Z.-J."/>
            <person name="Chang Y.-Q."/>
        </authorList>
    </citation>
    <scope>NUCLEOTIDE SEQUENCE [LARGE SCALE GENOMIC DNA]</scope>
    <source>
        <strain evidence="3">F02</strain>
    </source>
</reference>
<dbReference type="CDD" id="cd06121">
    <property type="entry name" value="cupin_YML079wp"/>
    <property type="match status" value="1"/>
</dbReference>
<dbReference type="PANTHER" id="PTHR33387:SF3">
    <property type="entry name" value="DUF985 DOMAIN-CONTAINING PROTEIN"/>
    <property type="match status" value="1"/>
</dbReference>
<feature type="domain" description="DUF985" evidence="1">
    <location>
        <begin position="8"/>
        <end position="142"/>
    </location>
</feature>
<dbReference type="SUPFAM" id="SSF51182">
    <property type="entry name" value="RmlC-like cupins"/>
    <property type="match status" value="1"/>
</dbReference>
<dbReference type="Pfam" id="PF06172">
    <property type="entry name" value="Cupin_5"/>
    <property type="match status" value="1"/>
</dbReference>
<dbReference type="InterPro" id="IPR011051">
    <property type="entry name" value="RmlC_Cupin_sf"/>
</dbReference>
<organism evidence="2 3">
    <name type="scientific">Kineobactrum sediminis</name>
    <dbReference type="NCBI Taxonomy" id="1905677"/>
    <lineage>
        <taxon>Bacteria</taxon>
        <taxon>Pseudomonadati</taxon>
        <taxon>Pseudomonadota</taxon>
        <taxon>Gammaproteobacteria</taxon>
        <taxon>Cellvibrionales</taxon>
        <taxon>Halieaceae</taxon>
        <taxon>Kineobactrum</taxon>
    </lineage>
</organism>
<dbReference type="PANTHER" id="PTHR33387">
    <property type="entry name" value="RMLC-LIKE JELLY ROLL FOLD PROTEIN"/>
    <property type="match status" value="1"/>
</dbReference>
<name>A0A2N5Y7P3_9GAMM</name>
<evidence type="ECO:0000313" key="2">
    <source>
        <dbReference type="EMBL" id="PLW84423.1"/>
    </source>
</evidence>
<dbReference type="Proteomes" id="UP000234845">
    <property type="component" value="Unassembled WGS sequence"/>
</dbReference>